<accession>A0A1G2PPG5</accession>
<dbReference type="PROSITE" id="PS51740">
    <property type="entry name" value="SPOVT_ABRB"/>
    <property type="match status" value="1"/>
</dbReference>
<reference evidence="3 4" key="1">
    <citation type="journal article" date="2016" name="Nat. Commun.">
        <title>Thousands of microbial genomes shed light on interconnected biogeochemical processes in an aquifer system.</title>
        <authorList>
            <person name="Anantharaman K."/>
            <person name="Brown C.T."/>
            <person name="Hug L.A."/>
            <person name="Sharon I."/>
            <person name="Castelle C.J."/>
            <person name="Probst A.J."/>
            <person name="Thomas B.C."/>
            <person name="Singh A."/>
            <person name="Wilkins M.J."/>
            <person name="Karaoz U."/>
            <person name="Brodie E.L."/>
            <person name="Williams K.H."/>
            <person name="Hubbard S.S."/>
            <person name="Banfield J.F."/>
        </authorList>
    </citation>
    <scope>NUCLEOTIDE SEQUENCE [LARGE SCALE GENOMIC DNA]</scope>
</reference>
<proteinExistence type="predicted"/>
<dbReference type="InterPro" id="IPR007159">
    <property type="entry name" value="SpoVT-AbrB_dom"/>
</dbReference>
<name>A0A1G2PPG5_9BACT</name>
<sequence>MTIILKSTTKGQITLPSSWRKQFNTDRFIATCDNNTIKIQPLEIEDFIKKDVQKERVVFNSARDNKGKGVDAKVLIKILKKLDAKD</sequence>
<evidence type="ECO:0000259" key="2">
    <source>
        <dbReference type="PROSITE" id="PS51740"/>
    </source>
</evidence>
<dbReference type="AlphaFoldDB" id="A0A1G2PPG5"/>
<gene>
    <name evidence="3" type="ORF">A2W59_02390</name>
</gene>
<dbReference type="SUPFAM" id="SSF89447">
    <property type="entry name" value="AbrB/MazE/MraZ-like"/>
    <property type="match status" value="1"/>
</dbReference>
<evidence type="ECO:0000256" key="1">
    <source>
        <dbReference type="PROSITE-ProRule" id="PRU01076"/>
    </source>
</evidence>
<dbReference type="InterPro" id="IPR037914">
    <property type="entry name" value="SpoVT-AbrB_sf"/>
</dbReference>
<evidence type="ECO:0000313" key="3">
    <source>
        <dbReference type="EMBL" id="OHA50216.1"/>
    </source>
</evidence>
<dbReference type="GO" id="GO:0003677">
    <property type="term" value="F:DNA binding"/>
    <property type="evidence" value="ECO:0007669"/>
    <property type="project" value="UniProtKB-UniRule"/>
</dbReference>
<dbReference type="EMBL" id="MHSU01000021">
    <property type="protein sequence ID" value="OHA50216.1"/>
    <property type="molecule type" value="Genomic_DNA"/>
</dbReference>
<protein>
    <recommendedName>
        <fullName evidence="2">SpoVT-AbrB domain-containing protein</fullName>
    </recommendedName>
</protein>
<dbReference type="Proteomes" id="UP000178646">
    <property type="component" value="Unassembled WGS sequence"/>
</dbReference>
<feature type="domain" description="SpoVT-AbrB" evidence="2">
    <location>
        <begin position="2"/>
        <end position="44"/>
    </location>
</feature>
<comment type="caution">
    <text evidence="3">The sequence shown here is derived from an EMBL/GenBank/DDBJ whole genome shotgun (WGS) entry which is preliminary data.</text>
</comment>
<keyword evidence="1" id="KW-0238">DNA-binding</keyword>
<organism evidence="3 4">
    <name type="scientific">Candidatus Terrybacteria bacterium RIFCSPHIGHO2_02_41_19</name>
    <dbReference type="NCBI Taxonomy" id="1802364"/>
    <lineage>
        <taxon>Bacteria</taxon>
        <taxon>Candidatus Terryibacteriota</taxon>
    </lineage>
</organism>
<evidence type="ECO:0000313" key="4">
    <source>
        <dbReference type="Proteomes" id="UP000178646"/>
    </source>
</evidence>